<gene>
    <name evidence="2" type="ORF">K505DRAFT_236319</name>
</gene>
<protein>
    <submittedName>
        <fullName evidence="2">Uncharacterized protein</fullName>
    </submittedName>
</protein>
<keyword evidence="1" id="KW-0472">Membrane</keyword>
<reference evidence="2" key="1">
    <citation type="journal article" date="2020" name="Stud. Mycol.">
        <title>101 Dothideomycetes genomes: a test case for predicting lifestyles and emergence of pathogens.</title>
        <authorList>
            <person name="Haridas S."/>
            <person name="Albert R."/>
            <person name="Binder M."/>
            <person name="Bloem J."/>
            <person name="Labutti K."/>
            <person name="Salamov A."/>
            <person name="Andreopoulos B."/>
            <person name="Baker S."/>
            <person name="Barry K."/>
            <person name="Bills G."/>
            <person name="Bluhm B."/>
            <person name="Cannon C."/>
            <person name="Castanera R."/>
            <person name="Culley D."/>
            <person name="Daum C."/>
            <person name="Ezra D."/>
            <person name="Gonzalez J."/>
            <person name="Henrissat B."/>
            <person name="Kuo A."/>
            <person name="Liang C."/>
            <person name="Lipzen A."/>
            <person name="Lutzoni F."/>
            <person name="Magnuson J."/>
            <person name="Mondo S."/>
            <person name="Nolan M."/>
            <person name="Ohm R."/>
            <person name="Pangilinan J."/>
            <person name="Park H.-J."/>
            <person name="Ramirez L."/>
            <person name="Alfaro M."/>
            <person name="Sun H."/>
            <person name="Tritt A."/>
            <person name="Yoshinaga Y."/>
            <person name="Zwiers L.-H."/>
            <person name="Turgeon B."/>
            <person name="Goodwin S."/>
            <person name="Spatafora J."/>
            <person name="Crous P."/>
            <person name="Grigoriev I."/>
        </authorList>
    </citation>
    <scope>NUCLEOTIDE SEQUENCE</scope>
    <source>
        <strain evidence="2">CBS 109.77</strain>
    </source>
</reference>
<evidence type="ECO:0000256" key="1">
    <source>
        <dbReference type="SAM" id="Phobius"/>
    </source>
</evidence>
<keyword evidence="1" id="KW-1133">Transmembrane helix</keyword>
<evidence type="ECO:0000313" key="2">
    <source>
        <dbReference type="EMBL" id="KAF2797062.1"/>
    </source>
</evidence>
<dbReference type="Proteomes" id="UP000799757">
    <property type="component" value="Unassembled WGS sequence"/>
</dbReference>
<dbReference type="OrthoDB" id="5429634at2759"/>
<dbReference type="AlphaFoldDB" id="A0A6A6XL02"/>
<dbReference type="PANTHER" id="PTHR35395">
    <property type="entry name" value="DUF6536 DOMAIN-CONTAINING PROTEIN"/>
    <property type="match status" value="1"/>
</dbReference>
<sequence>MCRCVRLIRLMTGLSSASSVAIGFHFLVELLPQLIVSAIYVAVNYKLTVMIHFRDWARLAFRQQPLRVSDPEPASDQVSTCWLSLPYQYSIPMLISSGTLGWLVSQALFFQRFIWYDNDGNAVVEHYLGYSTLGVIGSIMFGVSVFGVSMALGLRKCAPGLPLGPTNSFIIAAACHPPENDRNSARSPVEWGAIQIGNDAGEQPLAQHCTITSRRVECPVEGRLYA</sequence>
<keyword evidence="3" id="KW-1185">Reference proteome</keyword>
<dbReference type="EMBL" id="MU001815">
    <property type="protein sequence ID" value="KAF2797062.1"/>
    <property type="molecule type" value="Genomic_DNA"/>
</dbReference>
<feature type="transmembrane region" description="Helical" evidence="1">
    <location>
        <begin position="127"/>
        <end position="154"/>
    </location>
</feature>
<proteinExistence type="predicted"/>
<accession>A0A6A6XL02</accession>
<dbReference type="PANTHER" id="PTHR35395:SF1">
    <property type="entry name" value="DUF6536 DOMAIN-CONTAINING PROTEIN"/>
    <property type="match status" value="1"/>
</dbReference>
<organism evidence="2 3">
    <name type="scientific">Melanomma pulvis-pyrius CBS 109.77</name>
    <dbReference type="NCBI Taxonomy" id="1314802"/>
    <lineage>
        <taxon>Eukaryota</taxon>
        <taxon>Fungi</taxon>
        <taxon>Dikarya</taxon>
        <taxon>Ascomycota</taxon>
        <taxon>Pezizomycotina</taxon>
        <taxon>Dothideomycetes</taxon>
        <taxon>Pleosporomycetidae</taxon>
        <taxon>Pleosporales</taxon>
        <taxon>Melanommataceae</taxon>
        <taxon>Melanomma</taxon>
    </lineage>
</organism>
<keyword evidence="1" id="KW-0812">Transmembrane</keyword>
<feature type="transmembrane region" description="Helical" evidence="1">
    <location>
        <begin position="93"/>
        <end position="115"/>
    </location>
</feature>
<name>A0A6A6XL02_9PLEO</name>
<evidence type="ECO:0000313" key="3">
    <source>
        <dbReference type="Proteomes" id="UP000799757"/>
    </source>
</evidence>